<accession>A0A415N739</accession>
<dbReference type="RefSeq" id="WP_118423294.1">
    <property type="nucleotide sequence ID" value="NZ_QRPE01000018.1"/>
</dbReference>
<dbReference type="GO" id="GO:0009279">
    <property type="term" value="C:cell outer membrane"/>
    <property type="evidence" value="ECO:0007669"/>
    <property type="project" value="UniProtKB-SubCell"/>
</dbReference>
<organism evidence="8 9">
    <name type="scientific">Bacteroides intestinalis</name>
    <dbReference type="NCBI Taxonomy" id="329854"/>
    <lineage>
        <taxon>Bacteria</taxon>
        <taxon>Pseudomonadati</taxon>
        <taxon>Bacteroidota</taxon>
        <taxon>Bacteroidia</taxon>
        <taxon>Bacteroidales</taxon>
        <taxon>Bacteroidaceae</taxon>
        <taxon>Bacteroides</taxon>
    </lineage>
</organism>
<reference evidence="8 9" key="1">
    <citation type="submission" date="2018-08" db="EMBL/GenBank/DDBJ databases">
        <title>A genome reference for cultivated species of the human gut microbiota.</title>
        <authorList>
            <person name="Zou Y."/>
            <person name="Xue W."/>
            <person name="Luo G."/>
        </authorList>
    </citation>
    <scope>NUCLEOTIDE SEQUENCE [LARGE SCALE GENOMIC DNA]</scope>
    <source>
        <strain evidence="8 9">AF36-16BH</strain>
    </source>
</reference>
<dbReference type="SUPFAM" id="SSF48452">
    <property type="entry name" value="TPR-like"/>
    <property type="match status" value="1"/>
</dbReference>
<evidence type="ECO:0000256" key="3">
    <source>
        <dbReference type="ARBA" id="ARBA00022729"/>
    </source>
</evidence>
<evidence type="ECO:0000256" key="4">
    <source>
        <dbReference type="ARBA" id="ARBA00023136"/>
    </source>
</evidence>
<evidence type="ECO:0000313" key="8">
    <source>
        <dbReference type="EMBL" id="RHL91299.1"/>
    </source>
</evidence>
<dbReference type="Pfam" id="PF07980">
    <property type="entry name" value="SusD_RagB"/>
    <property type="match status" value="1"/>
</dbReference>
<dbReference type="PROSITE" id="PS51257">
    <property type="entry name" value="PROKAR_LIPOPROTEIN"/>
    <property type="match status" value="1"/>
</dbReference>
<evidence type="ECO:0000313" key="9">
    <source>
        <dbReference type="Proteomes" id="UP000285013"/>
    </source>
</evidence>
<sequence>MKISKYPIITVTAIILTGLFASCEDFLDREPKSNIAPENYFVDVSQLQAYTDRRYQDILPNSPGNSYGYFSNDKNTDNQIEPTVPSRFVKGEWRVPLNSGSWSFTQIYHLNFFFANVLPKFGEDLSGSQNTISGDLQTIRHYIGEMYFLRAYEYFKRYQAFGDYPIITEPLADDMEILTEAAKRSPRNEVARFILSDLDKAVTLMDGKEMRTTRITRDVALLFKSRVALHEGTWLKYFKGTAFVPNGEGWPGKSKEYNANYQFPSGSIDNEINWFLDQAMLASKDVAERYKNNLTENTGILRQSVDTPENPYFAMFASEDYSSVKEVMLWREYAAGLIHNDVALASTLGNWGVGVTRSYVQNYLMNDGLPVYAHGSYTDGDGYYLGDKTISDLKANKDSRLALFLKEPGQKNIFIFSVSLAPKYAVNPVPDITTGDQGDLYTTGYCLRKGGAWDNKYITQNRGYLSIPIFRSAEALLNYMEASYERNGTLDALAKEYWQKLRNRALVSDNIDATIAATDMGKEAENDWAAYSAGQLLSDKTLYNIRRERRCEFLSEGLRWMDLRRWRAMDQLITKPYIAEGFHLWNTPMQDWYNNEGTGESKLIYGNDKSNVSSPEDSEYLRPHRKRTNQLGYDGFIWLMAHYLEPIRIDQLMITAPDSKTVENSPIYQNPYWPMEAGLAAEK</sequence>
<dbReference type="Gene3D" id="1.25.40.390">
    <property type="match status" value="1"/>
</dbReference>
<gene>
    <name evidence="8" type="ORF">DWZ95_14605</name>
</gene>
<evidence type="ECO:0000256" key="1">
    <source>
        <dbReference type="ARBA" id="ARBA00004442"/>
    </source>
</evidence>
<name>A0A415N739_9BACE</name>
<comment type="subcellular location">
    <subcellularLocation>
        <location evidence="1">Cell outer membrane</location>
    </subcellularLocation>
</comment>
<feature type="domain" description="SusD-like N-terminal" evidence="7">
    <location>
        <begin position="138"/>
        <end position="229"/>
    </location>
</feature>
<proteinExistence type="inferred from homology"/>
<dbReference type="AlphaFoldDB" id="A0A415N739"/>
<evidence type="ECO:0000256" key="5">
    <source>
        <dbReference type="ARBA" id="ARBA00023237"/>
    </source>
</evidence>
<comment type="caution">
    <text evidence="8">The sequence shown here is derived from an EMBL/GenBank/DDBJ whole genome shotgun (WGS) entry which is preliminary data.</text>
</comment>
<dbReference type="Proteomes" id="UP000285013">
    <property type="component" value="Unassembled WGS sequence"/>
</dbReference>
<evidence type="ECO:0000259" key="7">
    <source>
        <dbReference type="Pfam" id="PF14322"/>
    </source>
</evidence>
<keyword evidence="5" id="KW-0998">Cell outer membrane</keyword>
<evidence type="ECO:0000256" key="2">
    <source>
        <dbReference type="ARBA" id="ARBA00006275"/>
    </source>
</evidence>
<dbReference type="EMBL" id="QRPE01000018">
    <property type="protein sequence ID" value="RHL91299.1"/>
    <property type="molecule type" value="Genomic_DNA"/>
</dbReference>
<comment type="similarity">
    <text evidence="2">Belongs to the SusD family.</text>
</comment>
<dbReference type="InterPro" id="IPR033985">
    <property type="entry name" value="SusD-like_N"/>
</dbReference>
<keyword evidence="3" id="KW-0732">Signal</keyword>
<feature type="domain" description="RagB/SusD" evidence="6">
    <location>
        <begin position="347"/>
        <end position="673"/>
    </location>
</feature>
<protein>
    <submittedName>
        <fullName evidence="8">RagB/SusD family nutrient uptake outer membrane protein</fullName>
    </submittedName>
</protein>
<dbReference type="Pfam" id="PF14322">
    <property type="entry name" value="SusD-like_3"/>
    <property type="match status" value="1"/>
</dbReference>
<dbReference type="InterPro" id="IPR012944">
    <property type="entry name" value="SusD_RagB_dom"/>
</dbReference>
<keyword evidence="4" id="KW-0472">Membrane</keyword>
<dbReference type="InterPro" id="IPR011990">
    <property type="entry name" value="TPR-like_helical_dom_sf"/>
</dbReference>
<evidence type="ECO:0000259" key="6">
    <source>
        <dbReference type="Pfam" id="PF07980"/>
    </source>
</evidence>